<dbReference type="PANTHER" id="PTHR22803">
    <property type="entry name" value="MANNOSE, PHOSPHOLIPASE, LECTIN RECEPTOR RELATED"/>
    <property type="match status" value="1"/>
</dbReference>
<dbReference type="InterPro" id="IPR016187">
    <property type="entry name" value="CTDL_fold"/>
</dbReference>
<proteinExistence type="predicted"/>
<dbReference type="Gene3D" id="3.10.100.10">
    <property type="entry name" value="Mannose-Binding Protein A, subunit A"/>
    <property type="match status" value="2"/>
</dbReference>
<dbReference type="InterPro" id="IPR050111">
    <property type="entry name" value="C-type_lectin/snaclec_domain"/>
</dbReference>
<dbReference type="InterPro" id="IPR018378">
    <property type="entry name" value="C-type_lectin_CS"/>
</dbReference>
<evidence type="ECO:0000256" key="1">
    <source>
        <dbReference type="ARBA" id="ARBA00023157"/>
    </source>
</evidence>
<dbReference type="Ensembl" id="ENSOABT00000007486.2">
    <property type="protein sequence ID" value="ENSOABP00000007229.2"/>
    <property type="gene ID" value="ENSOABG00000003988.2"/>
</dbReference>
<dbReference type="SUPFAM" id="SSF56436">
    <property type="entry name" value="C-type lectin-like"/>
    <property type="match status" value="1"/>
</dbReference>
<organism evidence="3 4">
    <name type="scientific">Oreochromis aureus</name>
    <name type="common">Israeli tilapia</name>
    <name type="synonym">Chromis aureus</name>
    <dbReference type="NCBI Taxonomy" id="47969"/>
    <lineage>
        <taxon>Eukaryota</taxon>
        <taxon>Metazoa</taxon>
        <taxon>Chordata</taxon>
        <taxon>Craniata</taxon>
        <taxon>Vertebrata</taxon>
        <taxon>Euteleostomi</taxon>
        <taxon>Actinopterygii</taxon>
        <taxon>Neopterygii</taxon>
        <taxon>Teleostei</taxon>
        <taxon>Neoteleostei</taxon>
        <taxon>Acanthomorphata</taxon>
        <taxon>Ovalentaria</taxon>
        <taxon>Cichlomorphae</taxon>
        <taxon>Cichliformes</taxon>
        <taxon>Cichlidae</taxon>
        <taxon>African cichlids</taxon>
        <taxon>Pseudocrenilabrinae</taxon>
        <taxon>Oreochromini</taxon>
        <taxon>Oreochromis</taxon>
    </lineage>
</organism>
<dbReference type="AlphaFoldDB" id="A0A668S681"/>
<protein>
    <recommendedName>
        <fullName evidence="2">C-type lectin domain-containing protein</fullName>
    </recommendedName>
</protein>
<dbReference type="SMART" id="SM00034">
    <property type="entry name" value="CLECT"/>
    <property type="match status" value="1"/>
</dbReference>
<dbReference type="InterPro" id="IPR001304">
    <property type="entry name" value="C-type_lectin-like"/>
</dbReference>
<name>A0A668S681_OREAU</name>
<dbReference type="Pfam" id="PF00059">
    <property type="entry name" value="Lectin_C"/>
    <property type="match status" value="1"/>
</dbReference>
<keyword evidence="4" id="KW-1185">Reference proteome</keyword>
<accession>A0A668S681</accession>
<dbReference type="PROSITE" id="PS50041">
    <property type="entry name" value="C_TYPE_LECTIN_2"/>
    <property type="match status" value="1"/>
</dbReference>
<evidence type="ECO:0000313" key="4">
    <source>
        <dbReference type="Proteomes" id="UP000472276"/>
    </source>
</evidence>
<sequence>SHCVFSKCSSGGTPCSRHSNSSRRSKVMAERVALVVLSRCSLHVHNLLKLQVNKLWIYSFKHLCPLMMIKETVIDTETVTWFVPAGQKDLCFNIFKGDPCSKCEEGWEQHGGKCYYFSTNKSSWNESRDDCRAKGGDLVKIDNKFWIGLTDSAEQGRWLWVDGLSYWNYYEPDNWPEDDCVLMGDKGDRYLKSWSDTSCKVSRRSICEKPAAKGQNKTVCV</sequence>
<dbReference type="PROSITE" id="PS00615">
    <property type="entry name" value="C_TYPE_LECTIN_1"/>
    <property type="match status" value="1"/>
</dbReference>
<evidence type="ECO:0000259" key="2">
    <source>
        <dbReference type="PROSITE" id="PS50041"/>
    </source>
</evidence>
<reference evidence="3" key="1">
    <citation type="submission" date="2025-08" db="UniProtKB">
        <authorList>
            <consortium name="Ensembl"/>
        </authorList>
    </citation>
    <scope>IDENTIFICATION</scope>
</reference>
<dbReference type="InterPro" id="IPR016186">
    <property type="entry name" value="C-type_lectin-like/link_sf"/>
</dbReference>
<feature type="domain" description="C-type lectin" evidence="2">
    <location>
        <begin position="110"/>
        <end position="208"/>
    </location>
</feature>
<keyword evidence="1" id="KW-1015">Disulfide bond</keyword>
<reference evidence="3" key="2">
    <citation type="submission" date="2025-09" db="UniProtKB">
        <authorList>
            <consortium name="Ensembl"/>
        </authorList>
    </citation>
    <scope>IDENTIFICATION</scope>
</reference>
<dbReference type="Proteomes" id="UP000472276">
    <property type="component" value="Unassembled WGS sequence"/>
</dbReference>
<evidence type="ECO:0000313" key="3">
    <source>
        <dbReference type="Ensembl" id="ENSOABP00000007229.2"/>
    </source>
</evidence>